<accession>A0ABW6YMP0</accession>
<evidence type="ECO:0000313" key="1">
    <source>
        <dbReference type="EMBL" id="MFF8281055.1"/>
    </source>
</evidence>
<evidence type="ECO:0008006" key="3">
    <source>
        <dbReference type="Google" id="ProtNLM"/>
    </source>
</evidence>
<name>A0ABW6YMP0_9ACTN</name>
<organism evidence="1 2">
    <name type="scientific">Streptomyces lateritius</name>
    <dbReference type="NCBI Taxonomy" id="67313"/>
    <lineage>
        <taxon>Bacteria</taxon>
        <taxon>Bacillati</taxon>
        <taxon>Actinomycetota</taxon>
        <taxon>Actinomycetes</taxon>
        <taxon>Kitasatosporales</taxon>
        <taxon>Streptomycetaceae</taxon>
        <taxon>Streptomyces</taxon>
    </lineage>
</organism>
<dbReference type="Proteomes" id="UP001603013">
    <property type="component" value="Unassembled WGS sequence"/>
</dbReference>
<dbReference type="RefSeq" id="WP_391937815.1">
    <property type="nucleotide sequence ID" value="NZ_JBIBSM010000033.1"/>
</dbReference>
<gene>
    <name evidence="1" type="ORF">ACF05T_34230</name>
</gene>
<sequence length="192" mass="21626">MDTTAESVAIWRLLFRDNPAAYSLELTRSLSNLALLLHSARQPAQALPAAAETVLLLKKLRHADAPELHRADLGRCLSILAVCLDATGHQSKRLQAAVDAVRQYEAAWKADPVRHAFDLARVLAQVGQYLVDEERWTDALGPLENGLALAEAYTHGDPTRYAPLISDLHTALDDCRRRIRQPWWRRRGRRPR</sequence>
<proteinExistence type="predicted"/>
<keyword evidence="2" id="KW-1185">Reference proteome</keyword>
<protein>
    <recommendedName>
        <fullName evidence="3">Tetratricopeptide repeat protein</fullName>
    </recommendedName>
</protein>
<dbReference type="EMBL" id="JBIBSM010000033">
    <property type="protein sequence ID" value="MFF8281055.1"/>
    <property type="molecule type" value="Genomic_DNA"/>
</dbReference>
<reference evidence="1 2" key="1">
    <citation type="submission" date="2024-10" db="EMBL/GenBank/DDBJ databases">
        <title>The Natural Products Discovery Center: Release of the First 8490 Sequenced Strains for Exploring Actinobacteria Biosynthetic Diversity.</title>
        <authorList>
            <person name="Kalkreuter E."/>
            <person name="Kautsar S.A."/>
            <person name="Yang D."/>
            <person name="Bader C.D."/>
            <person name="Teijaro C.N."/>
            <person name="Fluegel L."/>
            <person name="Davis C.M."/>
            <person name="Simpson J.R."/>
            <person name="Lauterbach L."/>
            <person name="Steele A.D."/>
            <person name="Gui C."/>
            <person name="Meng S."/>
            <person name="Li G."/>
            <person name="Viehrig K."/>
            <person name="Ye F."/>
            <person name="Su P."/>
            <person name="Kiefer A.F."/>
            <person name="Nichols A."/>
            <person name="Cepeda A.J."/>
            <person name="Yan W."/>
            <person name="Fan B."/>
            <person name="Jiang Y."/>
            <person name="Adhikari A."/>
            <person name="Zheng C.-J."/>
            <person name="Schuster L."/>
            <person name="Cowan T.M."/>
            <person name="Smanski M.J."/>
            <person name="Chevrette M.G."/>
            <person name="De Carvalho L.P.S."/>
            <person name="Shen B."/>
        </authorList>
    </citation>
    <scope>NUCLEOTIDE SEQUENCE [LARGE SCALE GENOMIC DNA]</scope>
    <source>
        <strain evidence="1 2">NPDC015755</strain>
    </source>
</reference>
<dbReference type="InterPro" id="IPR011990">
    <property type="entry name" value="TPR-like_helical_dom_sf"/>
</dbReference>
<evidence type="ECO:0000313" key="2">
    <source>
        <dbReference type="Proteomes" id="UP001603013"/>
    </source>
</evidence>
<dbReference type="Gene3D" id="1.25.40.10">
    <property type="entry name" value="Tetratricopeptide repeat domain"/>
    <property type="match status" value="1"/>
</dbReference>
<comment type="caution">
    <text evidence="1">The sequence shown here is derived from an EMBL/GenBank/DDBJ whole genome shotgun (WGS) entry which is preliminary data.</text>
</comment>